<dbReference type="PANTHER" id="PTHR30055">
    <property type="entry name" value="HTH-TYPE TRANSCRIPTIONAL REGULATOR RUTR"/>
    <property type="match status" value="1"/>
</dbReference>
<dbReference type="Pfam" id="PF21313">
    <property type="entry name" value="EthR_C"/>
    <property type="match status" value="1"/>
</dbReference>
<dbReference type="InterPro" id="IPR036271">
    <property type="entry name" value="Tet_transcr_reg_TetR-rel_C_sf"/>
</dbReference>
<sequence>MSVLSRRHQTAGTRRNNEGALTRATLELLDEGLPFAGIGIEQIVSRAGLSRPTFYSYFDDKRALVLRLGEQVEVQLAEVADPWLEGHGVSLRETLQAVLDVLLRNSAALRALIEAATYDEDVAAFWRRFHESFIPRAEKRIKASNPKLARKQVAARAFALVWMTERALVEHVTRPTVDEQALLDQVSWFWSVATAPGR</sequence>
<keyword evidence="1 2" id="KW-0238">DNA-binding</keyword>
<dbReference type="Pfam" id="PF00440">
    <property type="entry name" value="TetR_N"/>
    <property type="match status" value="1"/>
</dbReference>
<evidence type="ECO:0000256" key="1">
    <source>
        <dbReference type="ARBA" id="ARBA00023125"/>
    </source>
</evidence>
<evidence type="ECO:0000313" key="4">
    <source>
        <dbReference type="EMBL" id="UUY05159.1"/>
    </source>
</evidence>
<dbReference type="RefSeq" id="WP_353865622.1">
    <property type="nucleotide sequence ID" value="NZ_CP088295.1"/>
</dbReference>
<keyword evidence="5" id="KW-1185">Reference proteome</keyword>
<dbReference type="PANTHER" id="PTHR30055:SF184">
    <property type="entry name" value="HTH-TYPE TRANSCRIPTIONAL REGULATOR ETHR"/>
    <property type="match status" value="1"/>
</dbReference>
<evidence type="ECO:0000259" key="3">
    <source>
        <dbReference type="PROSITE" id="PS50977"/>
    </source>
</evidence>
<proteinExistence type="predicted"/>
<name>A0ABY5PKE2_9ACTN</name>
<evidence type="ECO:0000256" key="2">
    <source>
        <dbReference type="PROSITE-ProRule" id="PRU00335"/>
    </source>
</evidence>
<dbReference type="InterPro" id="IPR001647">
    <property type="entry name" value="HTH_TetR"/>
</dbReference>
<dbReference type="SUPFAM" id="SSF46689">
    <property type="entry name" value="Homeodomain-like"/>
    <property type="match status" value="1"/>
</dbReference>
<dbReference type="Gene3D" id="1.10.10.60">
    <property type="entry name" value="Homeodomain-like"/>
    <property type="match status" value="1"/>
</dbReference>
<dbReference type="SUPFAM" id="SSF48498">
    <property type="entry name" value="Tetracyclin repressor-like, C-terminal domain"/>
    <property type="match status" value="1"/>
</dbReference>
<feature type="DNA-binding region" description="H-T-H motif" evidence="2">
    <location>
        <begin position="39"/>
        <end position="58"/>
    </location>
</feature>
<reference evidence="5" key="1">
    <citation type="submission" date="2021-11" db="EMBL/GenBank/DDBJ databases">
        <title>Cultivation dependent microbiological survey of springs from the worlds oldest radium mine currently devoted to the extraction of radon-saturated water.</title>
        <authorList>
            <person name="Kapinusova G."/>
            <person name="Smrhova T."/>
            <person name="Strejcek M."/>
            <person name="Suman J."/>
            <person name="Jani K."/>
            <person name="Pajer P."/>
            <person name="Uhlik O."/>
        </authorList>
    </citation>
    <scope>NUCLEOTIDE SEQUENCE [LARGE SCALE GENOMIC DNA]</scope>
    <source>
        <strain evidence="5">J379</strain>
    </source>
</reference>
<dbReference type="EMBL" id="CP088295">
    <property type="protein sequence ID" value="UUY05159.1"/>
    <property type="molecule type" value="Genomic_DNA"/>
</dbReference>
<accession>A0ABY5PKE2</accession>
<dbReference type="InterPro" id="IPR009057">
    <property type="entry name" value="Homeodomain-like_sf"/>
</dbReference>
<organism evidence="4 5">
    <name type="scientific">Svornostia abyssi</name>
    <dbReference type="NCBI Taxonomy" id="2898438"/>
    <lineage>
        <taxon>Bacteria</taxon>
        <taxon>Bacillati</taxon>
        <taxon>Actinomycetota</taxon>
        <taxon>Thermoleophilia</taxon>
        <taxon>Solirubrobacterales</taxon>
        <taxon>Baekduiaceae</taxon>
        <taxon>Svornostia</taxon>
    </lineage>
</organism>
<protein>
    <submittedName>
        <fullName evidence="4">TetR/AcrR family transcriptional regulator</fullName>
    </submittedName>
</protein>
<dbReference type="PROSITE" id="PS50977">
    <property type="entry name" value="HTH_TETR_2"/>
    <property type="match status" value="1"/>
</dbReference>
<gene>
    <name evidence="4" type="ORF">LRS13_06430</name>
</gene>
<dbReference type="InterPro" id="IPR049397">
    <property type="entry name" value="EthR_C"/>
</dbReference>
<evidence type="ECO:0000313" key="5">
    <source>
        <dbReference type="Proteomes" id="UP001058860"/>
    </source>
</evidence>
<dbReference type="Gene3D" id="1.10.357.10">
    <property type="entry name" value="Tetracycline Repressor, domain 2"/>
    <property type="match status" value="1"/>
</dbReference>
<feature type="domain" description="HTH tetR-type" evidence="3">
    <location>
        <begin position="15"/>
        <end position="76"/>
    </location>
</feature>
<dbReference type="InterPro" id="IPR050109">
    <property type="entry name" value="HTH-type_TetR-like_transc_reg"/>
</dbReference>
<dbReference type="Proteomes" id="UP001058860">
    <property type="component" value="Chromosome"/>
</dbReference>